<gene>
    <name evidence="3" type="ORF">DI487_15605</name>
</gene>
<accession>A0A2U8QYK0</accession>
<proteinExistence type="predicted"/>
<evidence type="ECO:0000256" key="1">
    <source>
        <dbReference type="SAM" id="SignalP"/>
    </source>
</evidence>
<sequence>MMYKVILVLTVFAFSLVGKAQTADPLKGKWINEEKNRILEFVKTDSGYEAVIVKAEEQSLIGKKQITGLRLEETDSYKDGVLYIFQKNRTASCSVKILDSDAIELKATIGIFSRKQKWTRYNG</sequence>
<dbReference type="OrthoDB" id="670849at2"/>
<feature type="domain" description="DUF2147" evidence="2">
    <location>
        <begin position="28"/>
        <end position="120"/>
    </location>
</feature>
<dbReference type="KEGG" id="fse:DI487_15605"/>
<dbReference type="AlphaFoldDB" id="A0A2U8QYK0"/>
<evidence type="ECO:0000313" key="3">
    <source>
        <dbReference type="EMBL" id="AWM15139.1"/>
    </source>
</evidence>
<dbReference type="Gene3D" id="2.40.128.520">
    <property type="match status" value="1"/>
</dbReference>
<keyword evidence="4" id="KW-1185">Reference proteome</keyword>
<feature type="chain" id="PRO_5016140817" description="DUF2147 domain-containing protein" evidence="1">
    <location>
        <begin position="21"/>
        <end position="123"/>
    </location>
</feature>
<organism evidence="3 4">
    <name type="scientific">Flavobacterium sediminis</name>
    <dbReference type="NCBI Taxonomy" id="2201181"/>
    <lineage>
        <taxon>Bacteria</taxon>
        <taxon>Pseudomonadati</taxon>
        <taxon>Bacteroidota</taxon>
        <taxon>Flavobacteriia</taxon>
        <taxon>Flavobacteriales</taxon>
        <taxon>Flavobacteriaceae</taxon>
        <taxon>Flavobacterium</taxon>
    </lineage>
</organism>
<feature type="signal peptide" evidence="1">
    <location>
        <begin position="1"/>
        <end position="20"/>
    </location>
</feature>
<dbReference type="EMBL" id="CP029463">
    <property type="protein sequence ID" value="AWM15139.1"/>
    <property type="molecule type" value="Genomic_DNA"/>
</dbReference>
<dbReference type="RefSeq" id="WP_109570477.1">
    <property type="nucleotide sequence ID" value="NZ_CP029463.1"/>
</dbReference>
<keyword evidence="1" id="KW-0732">Signal</keyword>
<reference evidence="3 4" key="1">
    <citation type="submission" date="2018-05" db="EMBL/GenBank/DDBJ databases">
        <title>Flavobacterium sp. MEBiC07310.</title>
        <authorList>
            <person name="Baek K."/>
        </authorList>
    </citation>
    <scope>NUCLEOTIDE SEQUENCE [LARGE SCALE GENOMIC DNA]</scope>
    <source>
        <strain evidence="3 4">MEBiC07310</strain>
    </source>
</reference>
<evidence type="ECO:0000259" key="2">
    <source>
        <dbReference type="Pfam" id="PF09917"/>
    </source>
</evidence>
<protein>
    <recommendedName>
        <fullName evidence="2">DUF2147 domain-containing protein</fullName>
    </recommendedName>
</protein>
<dbReference type="InterPro" id="IPR019223">
    <property type="entry name" value="DUF2147"/>
</dbReference>
<dbReference type="Pfam" id="PF09917">
    <property type="entry name" value="DUF2147"/>
    <property type="match status" value="1"/>
</dbReference>
<name>A0A2U8QYK0_9FLAO</name>
<evidence type="ECO:0000313" key="4">
    <source>
        <dbReference type="Proteomes" id="UP000245429"/>
    </source>
</evidence>
<dbReference type="Proteomes" id="UP000245429">
    <property type="component" value="Chromosome"/>
</dbReference>